<feature type="region of interest" description="Disordered" evidence="1">
    <location>
        <begin position="16"/>
        <end position="66"/>
    </location>
</feature>
<dbReference type="OrthoDB" id="6077919at2759"/>
<reference evidence="2 3" key="1">
    <citation type="journal article" date="2016" name="Sci. Rep.">
        <title>Penicillium arizonense, a new, genome sequenced fungal species, reveals a high chemical diversity in secreted metabolites.</title>
        <authorList>
            <person name="Grijseels S."/>
            <person name="Nielsen J.C."/>
            <person name="Randelovic M."/>
            <person name="Nielsen J."/>
            <person name="Nielsen K.F."/>
            <person name="Workman M."/>
            <person name="Frisvad J.C."/>
        </authorList>
    </citation>
    <scope>NUCLEOTIDE SEQUENCE [LARGE SCALE GENOMIC DNA]</scope>
    <source>
        <strain evidence="2 3">CBS 141311</strain>
    </source>
</reference>
<organism evidence="2 3">
    <name type="scientific">Penicillium arizonense</name>
    <dbReference type="NCBI Taxonomy" id="1835702"/>
    <lineage>
        <taxon>Eukaryota</taxon>
        <taxon>Fungi</taxon>
        <taxon>Dikarya</taxon>
        <taxon>Ascomycota</taxon>
        <taxon>Pezizomycotina</taxon>
        <taxon>Eurotiomycetes</taxon>
        <taxon>Eurotiomycetidae</taxon>
        <taxon>Eurotiales</taxon>
        <taxon>Aspergillaceae</taxon>
        <taxon>Penicillium</taxon>
    </lineage>
</organism>
<keyword evidence="3" id="KW-1185">Reference proteome</keyword>
<evidence type="ECO:0000313" key="3">
    <source>
        <dbReference type="Proteomes" id="UP000177622"/>
    </source>
</evidence>
<dbReference type="GeneID" id="34571411"/>
<evidence type="ECO:0000256" key="1">
    <source>
        <dbReference type="SAM" id="MobiDB-lite"/>
    </source>
</evidence>
<dbReference type="Proteomes" id="UP000177622">
    <property type="component" value="Unassembled WGS sequence"/>
</dbReference>
<feature type="compositionally biased region" description="Polar residues" evidence="1">
    <location>
        <begin position="16"/>
        <end position="33"/>
    </location>
</feature>
<name>A0A1F5LYU2_PENAI</name>
<dbReference type="RefSeq" id="XP_022493776.1">
    <property type="nucleotide sequence ID" value="XM_022626677.1"/>
</dbReference>
<dbReference type="STRING" id="1835702.A0A1F5LYU2"/>
<gene>
    <name evidence="2" type="ORF">PENARI_c001G06948</name>
</gene>
<accession>A0A1F5LYU2</accession>
<dbReference type="EMBL" id="LXJU01000001">
    <property type="protein sequence ID" value="OGE58353.1"/>
    <property type="molecule type" value="Genomic_DNA"/>
</dbReference>
<dbReference type="AlphaFoldDB" id="A0A1F5LYU2"/>
<protein>
    <submittedName>
        <fullName evidence="2">Uncharacterized protein</fullName>
    </submittedName>
</protein>
<feature type="compositionally biased region" description="Polar residues" evidence="1">
    <location>
        <begin position="44"/>
        <end position="66"/>
    </location>
</feature>
<proteinExistence type="predicted"/>
<evidence type="ECO:0000313" key="2">
    <source>
        <dbReference type="EMBL" id="OGE58353.1"/>
    </source>
</evidence>
<comment type="caution">
    <text evidence="2">The sequence shown here is derived from an EMBL/GenBank/DDBJ whole genome shotgun (WGS) entry which is preliminary data.</text>
</comment>
<sequence length="150" mass="16800">MPFQLESNNYSRTWGSMDSSMTCSQNSPSQRDSPVSVDGHASPYSFTNERCSSPVSTESYTNTDTQYPVSGLPVELVTSIDHYLRSILKPEAFASSHQQLNPTIWNTDTIDIDPILTKPESPQLSLYSWPPANDLSYQNAQMNHYQSTGR</sequence>